<dbReference type="Pfam" id="PF04652">
    <property type="entry name" value="Vta1"/>
    <property type="match status" value="1"/>
</dbReference>
<dbReference type="GO" id="GO:0010008">
    <property type="term" value="C:endosome membrane"/>
    <property type="evidence" value="ECO:0007669"/>
    <property type="project" value="UniProtKB-SubCell"/>
</dbReference>
<dbReference type="KEGG" id="tnl:113495053"/>
<evidence type="ECO:0000256" key="1">
    <source>
        <dbReference type="ARBA" id="ARBA00004481"/>
    </source>
</evidence>
<name>A0A7E5VMA0_TRINI</name>
<protein>
    <submittedName>
        <fullName evidence="13">Vacuolar protein sorting-associated protein VTA1 homolog</fullName>
    </submittedName>
</protein>
<comment type="subcellular location">
    <subcellularLocation>
        <location evidence="2">Cytoplasm</location>
    </subcellularLocation>
    <subcellularLocation>
        <location evidence="1">Endosome membrane</location>
        <topology evidence="1">Peripheral membrane protein</topology>
    </subcellularLocation>
</comment>
<evidence type="ECO:0000256" key="8">
    <source>
        <dbReference type="ARBA" id="ARBA00023136"/>
    </source>
</evidence>
<organism evidence="12 13">
    <name type="scientific">Trichoplusia ni</name>
    <name type="common">Cabbage looper</name>
    <dbReference type="NCBI Taxonomy" id="7111"/>
    <lineage>
        <taxon>Eukaryota</taxon>
        <taxon>Metazoa</taxon>
        <taxon>Ecdysozoa</taxon>
        <taxon>Arthropoda</taxon>
        <taxon>Hexapoda</taxon>
        <taxon>Insecta</taxon>
        <taxon>Pterygota</taxon>
        <taxon>Neoptera</taxon>
        <taxon>Endopterygota</taxon>
        <taxon>Lepidoptera</taxon>
        <taxon>Glossata</taxon>
        <taxon>Ditrysia</taxon>
        <taxon>Noctuoidea</taxon>
        <taxon>Noctuidae</taxon>
        <taxon>Plusiinae</taxon>
        <taxon>Trichoplusia</taxon>
    </lineage>
</organism>
<evidence type="ECO:0000256" key="6">
    <source>
        <dbReference type="ARBA" id="ARBA00022753"/>
    </source>
</evidence>
<evidence type="ECO:0000256" key="9">
    <source>
        <dbReference type="SAM" id="MobiDB-lite"/>
    </source>
</evidence>
<evidence type="ECO:0000259" key="10">
    <source>
        <dbReference type="Pfam" id="PF04652"/>
    </source>
</evidence>
<dbReference type="OrthoDB" id="391137at2759"/>
<evidence type="ECO:0000256" key="4">
    <source>
        <dbReference type="ARBA" id="ARBA00022448"/>
    </source>
</evidence>
<dbReference type="CTD" id="51534"/>
<dbReference type="GO" id="GO:0005771">
    <property type="term" value="C:multivesicular body"/>
    <property type="evidence" value="ECO:0007669"/>
    <property type="project" value="TreeGrafter"/>
</dbReference>
<keyword evidence="12" id="KW-1185">Reference proteome</keyword>
<sequence length="317" mass="34855">MSVNIPECPPSLKSIQHYLKTAAEHDTRDPVVAYWCRLHALQVGLKITNKKTPEETRLLMALMDWLEECKKINKDNDSIINEVAAQAHLENYALKLFLYADKQDREQNYGKNIVKAFYTAGMIYDVLTTFGELTDEATQNRKYAKWKAAYIHNCLKNGETPVPGPMQSNDGDDNVEGSATDSQPAAGPADLPQVPGFTTVTPATPPIVPSSFNNSLPDPNAALRAASQLPPVPYTPDLNPGGFVPYDPSQQPVQPQIPTPLYGDNSTMVAQLTPDQIAKAQKYCKWASSALNYDDIKTAIGNLRNALELLQTGRDPA</sequence>
<feature type="domain" description="Vta1 C-terminal" evidence="11">
    <location>
        <begin position="274"/>
        <end position="311"/>
    </location>
</feature>
<dbReference type="GO" id="GO:0015031">
    <property type="term" value="P:protein transport"/>
    <property type="evidence" value="ECO:0007669"/>
    <property type="project" value="UniProtKB-KW"/>
</dbReference>
<dbReference type="InterPro" id="IPR023175">
    <property type="entry name" value="Vta1/CALS_N_sf"/>
</dbReference>
<dbReference type="GeneID" id="113495053"/>
<evidence type="ECO:0000256" key="5">
    <source>
        <dbReference type="ARBA" id="ARBA00022490"/>
    </source>
</evidence>
<evidence type="ECO:0000256" key="7">
    <source>
        <dbReference type="ARBA" id="ARBA00022927"/>
    </source>
</evidence>
<feature type="region of interest" description="Disordered" evidence="9">
    <location>
        <begin position="159"/>
        <end position="197"/>
    </location>
</feature>
<feature type="domain" description="Vta1/callose synthase N-terminal" evidence="10">
    <location>
        <begin position="14"/>
        <end position="157"/>
    </location>
</feature>
<keyword evidence="6" id="KW-0967">Endosome</keyword>
<keyword evidence="4" id="KW-0813">Transport</keyword>
<evidence type="ECO:0000256" key="2">
    <source>
        <dbReference type="ARBA" id="ARBA00004496"/>
    </source>
</evidence>
<reference evidence="13" key="1">
    <citation type="submission" date="2025-08" db="UniProtKB">
        <authorList>
            <consortium name="RefSeq"/>
        </authorList>
    </citation>
    <scope>IDENTIFICATION</scope>
</reference>
<accession>A0A7E5VMA0</accession>
<keyword evidence="7" id="KW-0653">Protein transport</keyword>
<keyword evidence="8" id="KW-0472">Membrane</keyword>
<dbReference type="GO" id="GO:0032511">
    <property type="term" value="P:late endosome to vacuole transport via multivesicular body sorting pathway"/>
    <property type="evidence" value="ECO:0007669"/>
    <property type="project" value="InterPro"/>
</dbReference>
<dbReference type="Proteomes" id="UP000322000">
    <property type="component" value="Chromosome 6"/>
</dbReference>
<dbReference type="RefSeq" id="XP_026729434.1">
    <property type="nucleotide sequence ID" value="XM_026873633.1"/>
</dbReference>
<evidence type="ECO:0000259" key="11">
    <source>
        <dbReference type="Pfam" id="PF18097"/>
    </source>
</evidence>
<dbReference type="Pfam" id="PF18097">
    <property type="entry name" value="Vta1_C"/>
    <property type="match status" value="1"/>
</dbReference>
<dbReference type="Gene3D" id="1.20.5.420">
    <property type="entry name" value="Immunoglobulin FC, subunit C"/>
    <property type="match status" value="1"/>
</dbReference>
<evidence type="ECO:0000313" key="13">
    <source>
        <dbReference type="RefSeq" id="XP_026729434.1"/>
    </source>
</evidence>
<dbReference type="PANTHER" id="PTHR46009:SF1">
    <property type="entry name" value="VACUOLAR PROTEIN SORTING-ASSOCIATED PROTEIN VTA1 HOMOLOG"/>
    <property type="match status" value="1"/>
</dbReference>
<dbReference type="Gene3D" id="1.25.40.270">
    <property type="entry name" value="Vacuolar protein sorting-associated protein vta1"/>
    <property type="match status" value="1"/>
</dbReference>
<evidence type="ECO:0000256" key="3">
    <source>
        <dbReference type="ARBA" id="ARBA00007895"/>
    </source>
</evidence>
<dbReference type="FunCoup" id="A0A7E5VMA0">
    <property type="interactions" value="2017"/>
</dbReference>
<dbReference type="InterPro" id="IPR044538">
    <property type="entry name" value="Vta1-like"/>
</dbReference>
<dbReference type="InParanoid" id="A0A7E5VMA0"/>
<dbReference type="InterPro" id="IPR041212">
    <property type="entry name" value="Vta1_C"/>
</dbReference>
<dbReference type="AlphaFoldDB" id="A0A7E5VMA0"/>
<comment type="similarity">
    <text evidence="3">Belongs to the VTA1 family.</text>
</comment>
<keyword evidence="5" id="KW-0963">Cytoplasm</keyword>
<dbReference type="PANTHER" id="PTHR46009">
    <property type="entry name" value="VACUOLAR PROTEIN SORTING-ASSOCIATED PROTEIN VTA1 HOMOLOG"/>
    <property type="match status" value="1"/>
</dbReference>
<proteinExistence type="inferred from homology"/>
<dbReference type="InterPro" id="IPR039431">
    <property type="entry name" value="Vta1/CALS_N"/>
</dbReference>
<evidence type="ECO:0000313" key="12">
    <source>
        <dbReference type="Proteomes" id="UP000322000"/>
    </source>
</evidence>
<gene>
    <name evidence="13" type="primary">LOC113495053</name>
</gene>